<evidence type="ECO:0000313" key="3">
    <source>
        <dbReference type="Proteomes" id="UP000319257"/>
    </source>
</evidence>
<dbReference type="GeneID" id="41972310"/>
<proteinExistence type="predicted"/>
<feature type="compositionally biased region" description="Acidic residues" evidence="1">
    <location>
        <begin position="405"/>
        <end position="415"/>
    </location>
</feature>
<feature type="compositionally biased region" description="Basic and acidic residues" evidence="1">
    <location>
        <begin position="757"/>
        <end position="777"/>
    </location>
</feature>
<dbReference type="Proteomes" id="UP000319257">
    <property type="component" value="Unassembled WGS sequence"/>
</dbReference>
<gene>
    <name evidence="2" type="ORF">E0L32_004863</name>
</gene>
<feature type="compositionally biased region" description="Polar residues" evidence="1">
    <location>
        <begin position="197"/>
        <end position="206"/>
    </location>
</feature>
<reference evidence="2 3" key="1">
    <citation type="submission" date="2019-06" db="EMBL/GenBank/DDBJ databases">
        <title>Draft genome sequence of the filamentous fungus Phialemoniopsis curvata isolated from diesel fuel.</title>
        <authorList>
            <person name="Varaljay V.A."/>
            <person name="Lyon W.J."/>
            <person name="Crouch A.L."/>
            <person name="Drake C.E."/>
            <person name="Hollomon J.M."/>
            <person name="Nadeau L.J."/>
            <person name="Nunn H.S."/>
            <person name="Stevenson B.S."/>
            <person name="Bojanowski C.L."/>
            <person name="Crookes-Goodson W.J."/>
        </authorList>
    </citation>
    <scope>NUCLEOTIDE SEQUENCE [LARGE SCALE GENOMIC DNA]</scope>
    <source>
        <strain evidence="2 3">D216</strain>
    </source>
</reference>
<feature type="compositionally biased region" description="Polar residues" evidence="1">
    <location>
        <begin position="886"/>
        <end position="910"/>
    </location>
</feature>
<feature type="compositionally biased region" description="Basic and acidic residues" evidence="1">
    <location>
        <begin position="1078"/>
        <end position="1095"/>
    </location>
</feature>
<dbReference type="Pfam" id="PF10791">
    <property type="entry name" value="F1F0-ATPsyn_F"/>
    <property type="match status" value="1"/>
</dbReference>
<dbReference type="OrthoDB" id="5416983at2759"/>
<feature type="compositionally biased region" description="Basic and acidic residues" evidence="1">
    <location>
        <begin position="981"/>
        <end position="993"/>
    </location>
</feature>
<feature type="region of interest" description="Disordered" evidence="1">
    <location>
        <begin position="148"/>
        <end position="175"/>
    </location>
</feature>
<feature type="compositionally biased region" description="Basic and acidic residues" evidence="1">
    <location>
        <begin position="255"/>
        <end position="271"/>
    </location>
</feature>
<organism evidence="2 3">
    <name type="scientific">Thyridium curvatum</name>
    <dbReference type="NCBI Taxonomy" id="1093900"/>
    <lineage>
        <taxon>Eukaryota</taxon>
        <taxon>Fungi</taxon>
        <taxon>Dikarya</taxon>
        <taxon>Ascomycota</taxon>
        <taxon>Pezizomycotina</taxon>
        <taxon>Sordariomycetes</taxon>
        <taxon>Sordariomycetidae</taxon>
        <taxon>Thyridiales</taxon>
        <taxon>Thyridiaceae</taxon>
        <taxon>Thyridium</taxon>
    </lineage>
</organism>
<feature type="compositionally biased region" description="Polar residues" evidence="1">
    <location>
        <begin position="1041"/>
        <end position="1053"/>
    </location>
</feature>
<dbReference type="PANTHER" id="PTHR28161">
    <property type="entry name" value="ATP SYNTHASE SUBUNIT F, MITOCHONDRIAL"/>
    <property type="match status" value="1"/>
</dbReference>
<dbReference type="GO" id="GO:0046933">
    <property type="term" value="F:proton-transporting ATP synthase activity, rotational mechanism"/>
    <property type="evidence" value="ECO:0007669"/>
    <property type="project" value="TreeGrafter"/>
</dbReference>
<feature type="compositionally biased region" description="Basic and acidic residues" evidence="1">
    <location>
        <begin position="566"/>
        <end position="593"/>
    </location>
</feature>
<feature type="compositionally biased region" description="Basic and acidic residues" evidence="1">
    <location>
        <begin position="784"/>
        <end position="811"/>
    </location>
</feature>
<feature type="region of interest" description="Disordered" evidence="1">
    <location>
        <begin position="1301"/>
        <end position="1400"/>
    </location>
</feature>
<dbReference type="InterPro" id="IPR019727">
    <property type="entry name" value="ATP_synth_F0_fsu_mt_fun"/>
</dbReference>
<feature type="region of interest" description="Disordered" evidence="1">
    <location>
        <begin position="757"/>
        <end position="999"/>
    </location>
</feature>
<feature type="compositionally biased region" description="Polar residues" evidence="1">
    <location>
        <begin position="615"/>
        <end position="624"/>
    </location>
</feature>
<dbReference type="EMBL" id="SKBQ01000024">
    <property type="protein sequence ID" value="TPX15033.1"/>
    <property type="molecule type" value="Genomic_DNA"/>
</dbReference>
<sequence>MSYVTRRALSTLIPPKVASPKAIGAAPDAVRMQRVVSFYEKLPRGAAPDVKPKGFWGKYQAKHFGKNPSAKPIIHAIVILVTIGYAQNYYFHLPQGKPPAKNSHTPPQLPPPSEHTFAPVSKSIRLHLQSHPLASNLVPLSPIWQGGADLTNENGTGPASTPKALQRQPWLQKRAQPQIHTILSTRLSVETIVPSDSEPSNKTPNDLNDVASHAPDVNGSAAASTDELEHKQISDIVDDLVNSAEVSISGGSDTEASKLDGLKGKDGDKGHGRTSSSVKKPATFKAVSVNKTFLAAKGAAGTAATKTADKSPLSASLTVAQPGSLSAARPRLVAKTGSGHSLPKAVGANGRAPAAPDPNAVWNKNRPAPPPEPKKFTDEELKKYGIHMASRLHPDDSKGQANWADIEDDDEDWAPEEIRWNDGTKSTIPHHEEQPAPTPEPPASSVSRELKTADKPKSPAPTASPSVKPGVLASGKGLVLKGHQDKPTLVAKPPAPPTPVKSPWATLPPVDKAPPPIDLPGQHHPMRPPPREHHMQYGDGMLGPYKEIAADDFSRSGFRDGHAAHGRELFNSHSGRLEPVMDRRGGVRSEAHGRQPPAALLQRPSQSDHPEPSAAFQTSRTSAQEGPYGRRRGSSNVSGGSGHVFSRMGKPHDQALPPPELLSARRASTAAGSDDMSSPRNFSPSGQRQPMHGLPAWQTRMSPNVTHATPFTGHQMAQNENNAHLPGQQLPPAVPVEDALEVQKRVMRERREMAIKRRLEEEAREEAAKQERLRVKLEALGPAPERKSTKKEVSNENTLKDASRSHSKSSDAETAEMQSTPHQPRSMQPSASAESNSDTLPDGAKPHGQHQPIHPPGLADSVHAAQESKAAPGWQSQGERLPTWAPASQPSSRNVWGSPNNNRSLGNGTFNADLGRVPDAFTGPAPQVHSKPTPGPIGPPGSQKQSMAPIQPIGPPNANAVRNAWSSAVRDRDSTLFAERQAARAEQQRDMEARGLSAQDLKTSIKDNWKPTKLNDEGIRIEERERSTVIHAAAPWKTSDDATTVTQAQSHGLQHTPPIGPNGPGPVPQQGRASRFFPTRDVRLEEQAARADRSGRNSPSPPPPDMFGHPVFDGDAARPHVALPPPQIVVRLPKTQAAHTHNAEWATQQAPRGLPPRGPMREAHMQHEGLYQPNQAHAVPHPDNPWQARIDHLLDRKPSSPPKSASVDSVSRVVDHRAYQQYPATVSLPFSFSKNLDQGVDGSVTSKVMAEECFEEQEMGSLPSVRLGTDYPPHLDEAIEAPKPLPRRFLLTTSTSLDQDQLLRDGFGPQHIAPIRLPGSPTAKSVTIPVPRSRSNPRRPGGYSRGGMRHSSAAVHRGGKSREPSSSYGEGTTGSSGRGRGGYRGRSDNWSRHVSSPLQT</sequence>
<feature type="compositionally biased region" description="Basic and acidic residues" evidence="1">
    <location>
        <begin position="448"/>
        <end position="457"/>
    </location>
</feature>
<feature type="compositionally biased region" description="Gly residues" evidence="1">
    <location>
        <begin position="1371"/>
        <end position="1384"/>
    </location>
</feature>
<feature type="region of interest" description="Disordered" evidence="1">
    <location>
        <begin position="248"/>
        <end position="279"/>
    </location>
</feature>
<feature type="region of interest" description="Disordered" evidence="1">
    <location>
        <begin position="566"/>
        <end position="732"/>
    </location>
</feature>
<feature type="region of interest" description="Disordered" evidence="1">
    <location>
        <begin position="1030"/>
        <end position="1120"/>
    </location>
</feature>
<dbReference type="PANTHER" id="PTHR28161:SF1">
    <property type="entry name" value="ATP SYNTHASE SUBUNIT F, MITOCHONDRIAL"/>
    <property type="match status" value="1"/>
</dbReference>
<feature type="region of interest" description="Disordered" evidence="1">
    <location>
        <begin position="1142"/>
        <end position="1161"/>
    </location>
</feature>
<accession>A0A507B5E0</accession>
<name>A0A507B5E0_9PEZI</name>
<feature type="compositionally biased region" description="Low complexity" evidence="1">
    <location>
        <begin position="1329"/>
        <end position="1342"/>
    </location>
</feature>
<feature type="compositionally biased region" description="Polar residues" evidence="1">
    <location>
        <begin position="816"/>
        <end position="839"/>
    </location>
</feature>
<feature type="compositionally biased region" description="Polar residues" evidence="1">
    <location>
        <begin position="699"/>
        <end position="709"/>
    </location>
</feature>
<keyword evidence="3" id="KW-1185">Reference proteome</keyword>
<feature type="region of interest" description="Disordered" evidence="1">
    <location>
        <begin position="191"/>
        <end position="228"/>
    </location>
</feature>
<dbReference type="RefSeq" id="XP_030996744.1">
    <property type="nucleotide sequence ID" value="XM_031139320.1"/>
</dbReference>
<evidence type="ECO:0000313" key="2">
    <source>
        <dbReference type="EMBL" id="TPX15033.1"/>
    </source>
</evidence>
<feature type="compositionally biased region" description="Polar residues" evidence="1">
    <location>
        <begin position="675"/>
        <end position="688"/>
    </location>
</feature>
<feature type="compositionally biased region" description="Pro residues" evidence="1">
    <location>
        <begin position="1058"/>
        <end position="1067"/>
    </location>
</feature>
<feature type="compositionally biased region" description="Basic and acidic residues" evidence="1">
    <location>
        <begin position="372"/>
        <end position="383"/>
    </location>
</feature>
<evidence type="ECO:0000256" key="1">
    <source>
        <dbReference type="SAM" id="MobiDB-lite"/>
    </source>
</evidence>
<comment type="caution">
    <text evidence="2">The sequence shown here is derived from an EMBL/GenBank/DDBJ whole genome shotgun (WGS) entry which is preliminary data.</text>
</comment>
<feature type="region of interest" description="Disordered" evidence="1">
    <location>
        <begin position="96"/>
        <end position="117"/>
    </location>
</feature>
<feature type="region of interest" description="Disordered" evidence="1">
    <location>
        <begin position="336"/>
        <end position="543"/>
    </location>
</feature>
<dbReference type="STRING" id="1093900.A0A507B5E0"/>
<dbReference type="InParanoid" id="A0A507B5E0"/>
<protein>
    <submittedName>
        <fullName evidence="2">Uncharacterized protein</fullName>
    </submittedName>
</protein>
<feature type="compositionally biased region" description="Low complexity" evidence="1">
    <location>
        <begin position="460"/>
        <end position="469"/>
    </location>
</feature>